<dbReference type="HOGENOM" id="CLU_2874868_0_0_2"/>
<accession>D3T9N8</accession>
<sequence length="63" mass="7713">MSKWVAKWEQEDYDGRYIKLTKEFDSEEEAKDYIMNMEKSAREINKHFQLISLKPVEEREVEL</sequence>
<evidence type="ECO:0000313" key="2">
    <source>
        <dbReference type="Proteomes" id="UP000001400"/>
    </source>
</evidence>
<dbReference type="AlphaFoldDB" id="D3T9N8"/>
<dbReference type="KEGG" id="abi:Aboo_1008"/>
<organism evidence="1 2">
    <name type="scientific">Aciduliprofundum boonei (strain DSM 19572 / T469)</name>
    <dbReference type="NCBI Taxonomy" id="439481"/>
    <lineage>
        <taxon>Archaea</taxon>
        <taxon>Methanobacteriati</taxon>
        <taxon>Thermoplasmatota</taxon>
        <taxon>DHVE2 group</taxon>
        <taxon>Candidatus Aciduliprofundum</taxon>
    </lineage>
</organism>
<proteinExistence type="predicted"/>
<dbReference type="Proteomes" id="UP000001400">
    <property type="component" value="Chromosome"/>
</dbReference>
<name>D3T9N8_ACIB4</name>
<dbReference type="EMBL" id="CP001941">
    <property type="protein sequence ID" value="ADD08817.1"/>
    <property type="molecule type" value="Genomic_DNA"/>
</dbReference>
<dbReference type="GeneID" id="8827965"/>
<keyword evidence="2" id="KW-1185">Reference proteome</keyword>
<protein>
    <submittedName>
        <fullName evidence="1">Mlkl</fullName>
    </submittedName>
</protein>
<gene>
    <name evidence="1" type="ordered locus">Aboo_1008</name>
</gene>
<evidence type="ECO:0000313" key="1">
    <source>
        <dbReference type="EMBL" id="ADD08817.1"/>
    </source>
</evidence>
<dbReference type="RefSeq" id="WP_012997296.1">
    <property type="nucleotide sequence ID" value="NC_013926.1"/>
</dbReference>
<reference evidence="1" key="1">
    <citation type="submission" date="2010-02" db="EMBL/GenBank/DDBJ databases">
        <title>Complete sequence of Aciduliprofundum boonei T469.</title>
        <authorList>
            <consortium name="US DOE Joint Genome Institute"/>
            <person name="Lucas S."/>
            <person name="Copeland A."/>
            <person name="Lapidus A."/>
            <person name="Cheng J.-F."/>
            <person name="Bruce D."/>
            <person name="Goodwin L."/>
            <person name="Pitluck S."/>
            <person name="Saunders E."/>
            <person name="Detter J.C."/>
            <person name="Han C."/>
            <person name="Tapia R."/>
            <person name="Land M."/>
            <person name="Hauser L."/>
            <person name="Kyrpides N."/>
            <person name="Mikhailova N."/>
            <person name="Flores G."/>
            <person name="Reysenbach A.-L."/>
            <person name="Woyke T."/>
        </authorList>
    </citation>
    <scope>NUCLEOTIDE SEQUENCE</scope>
    <source>
        <strain evidence="1">T469</strain>
    </source>
</reference>